<proteinExistence type="predicted"/>
<name>A0ABY3WID1_9ACTN</name>
<dbReference type="Proteomes" id="UP000828924">
    <property type="component" value="Chromosome"/>
</dbReference>
<sequence>MQDGASISGNEASAWLREHFADKPERKVNITWRDEEPISDAAQRRILEILFTPRAGSPSA</sequence>
<accession>A0ABY3WID1</accession>
<evidence type="ECO:0000313" key="2">
    <source>
        <dbReference type="Proteomes" id="UP000828924"/>
    </source>
</evidence>
<protein>
    <submittedName>
        <fullName evidence="1">Uncharacterized protein</fullName>
    </submittedName>
</protein>
<evidence type="ECO:0000313" key="1">
    <source>
        <dbReference type="EMBL" id="UNM12359.1"/>
    </source>
</evidence>
<gene>
    <name evidence="1" type="ORF">J4032_13140</name>
</gene>
<dbReference type="RefSeq" id="WP_242330967.1">
    <property type="nucleotide sequence ID" value="NZ_CP071872.1"/>
</dbReference>
<keyword evidence="2" id="KW-1185">Reference proteome</keyword>
<reference evidence="1 2" key="1">
    <citation type="submission" date="2021-03" db="EMBL/GenBank/DDBJ databases">
        <title>Complete genome of Streptomyces formicae strain 1H-GS9 (DSM 100524).</title>
        <authorList>
            <person name="Atanasov K.E."/>
            <person name="Altabella T."/>
            <person name="Ferrer A."/>
        </authorList>
    </citation>
    <scope>NUCLEOTIDE SEQUENCE [LARGE SCALE GENOMIC DNA]</scope>
    <source>
        <strain evidence="1 2">1H-GS9</strain>
    </source>
</reference>
<dbReference type="EMBL" id="CP071872">
    <property type="protein sequence ID" value="UNM12359.1"/>
    <property type="molecule type" value="Genomic_DNA"/>
</dbReference>
<organism evidence="1 2">
    <name type="scientific">Streptomyces formicae</name>
    <dbReference type="NCBI Taxonomy" id="1616117"/>
    <lineage>
        <taxon>Bacteria</taxon>
        <taxon>Bacillati</taxon>
        <taxon>Actinomycetota</taxon>
        <taxon>Actinomycetes</taxon>
        <taxon>Kitasatosporales</taxon>
        <taxon>Streptomycetaceae</taxon>
        <taxon>Streptomyces</taxon>
    </lineage>
</organism>